<comment type="caution">
    <text evidence="1">The sequence shown here is derived from an EMBL/GenBank/DDBJ whole genome shotgun (WGS) entry which is preliminary data.</text>
</comment>
<gene>
    <name evidence="1" type="ORF">ACJRO7_034524</name>
</gene>
<accession>A0ABD3JDM3</accession>
<dbReference type="AlphaFoldDB" id="A0ABD3JDM3"/>
<dbReference type="Proteomes" id="UP001634007">
    <property type="component" value="Unassembled WGS sequence"/>
</dbReference>
<organism evidence="1 2">
    <name type="scientific">Eucalyptus globulus</name>
    <name type="common">Tasmanian blue gum</name>
    <dbReference type="NCBI Taxonomy" id="34317"/>
    <lineage>
        <taxon>Eukaryota</taxon>
        <taxon>Viridiplantae</taxon>
        <taxon>Streptophyta</taxon>
        <taxon>Embryophyta</taxon>
        <taxon>Tracheophyta</taxon>
        <taxon>Spermatophyta</taxon>
        <taxon>Magnoliopsida</taxon>
        <taxon>eudicotyledons</taxon>
        <taxon>Gunneridae</taxon>
        <taxon>Pentapetalae</taxon>
        <taxon>rosids</taxon>
        <taxon>malvids</taxon>
        <taxon>Myrtales</taxon>
        <taxon>Myrtaceae</taxon>
        <taxon>Myrtoideae</taxon>
        <taxon>Eucalypteae</taxon>
        <taxon>Eucalyptus</taxon>
    </lineage>
</organism>
<reference evidence="1 2" key="1">
    <citation type="submission" date="2024-11" db="EMBL/GenBank/DDBJ databases">
        <title>Chromosome-level genome assembly of Eucalyptus globulus Labill. provides insights into its genome evolution.</title>
        <authorList>
            <person name="Li X."/>
        </authorList>
    </citation>
    <scope>NUCLEOTIDE SEQUENCE [LARGE SCALE GENOMIC DNA]</scope>
    <source>
        <strain evidence="1">CL2024</strain>
        <tissue evidence="1">Fresh tender leaves</tissue>
    </source>
</reference>
<evidence type="ECO:0000313" key="1">
    <source>
        <dbReference type="EMBL" id="KAL3722171.1"/>
    </source>
</evidence>
<keyword evidence="2" id="KW-1185">Reference proteome</keyword>
<dbReference type="EMBL" id="JBJKBG010000009">
    <property type="protein sequence ID" value="KAL3722171.1"/>
    <property type="molecule type" value="Genomic_DNA"/>
</dbReference>
<name>A0ABD3JDM3_EUCGL</name>
<protein>
    <submittedName>
        <fullName evidence="1">Uncharacterized protein</fullName>
    </submittedName>
</protein>
<sequence length="157" mass="17265">MIFHEILSIHGRLMKSTIAHNTNSLKENYKISTATLVGRKINARQKIADKGESAVAEHAVQSLGPDDSAVVYVDDFRPTTLGKSPRVGHSFTREKDVEPKQMDGGDRHVVAASSNDSGPQNPVTALVLAILSKTKLLQDQTHRDPWFIHVKACSPSW</sequence>
<evidence type="ECO:0000313" key="2">
    <source>
        <dbReference type="Proteomes" id="UP001634007"/>
    </source>
</evidence>
<proteinExistence type="predicted"/>